<name>A0AAW9GP56_BACTU</name>
<dbReference type="GO" id="GO:0016020">
    <property type="term" value="C:membrane"/>
    <property type="evidence" value="ECO:0007669"/>
    <property type="project" value="InterPro"/>
</dbReference>
<reference evidence="2" key="1">
    <citation type="submission" date="2023-11" db="EMBL/GenBank/DDBJ databases">
        <title>Genome Sequence of Bacillus thuringiensis stain BLB 30AF.</title>
        <authorList>
            <person name="Farhat A."/>
        </authorList>
    </citation>
    <scope>NUCLEOTIDE SEQUENCE</scope>
    <source>
        <strain evidence="2">BLB30AF</strain>
    </source>
</reference>
<evidence type="ECO:0000313" key="3">
    <source>
        <dbReference type="Proteomes" id="UP001274571"/>
    </source>
</evidence>
<dbReference type="SUPFAM" id="SSF69360">
    <property type="entry name" value="Cell wall binding repeat"/>
    <property type="match status" value="1"/>
</dbReference>
<comment type="caution">
    <text evidence="2">The sequence shown here is derived from an EMBL/GenBank/DDBJ whole genome shotgun (WGS) entry which is preliminary data.</text>
</comment>
<dbReference type="EMBL" id="JAXCMD010000010">
    <property type="protein sequence ID" value="MDY0854360.1"/>
    <property type="molecule type" value="Genomic_DNA"/>
</dbReference>
<dbReference type="Gene3D" id="1.20.1170.10">
    <property type="match status" value="1"/>
</dbReference>
<dbReference type="Pfam" id="PF19127">
    <property type="entry name" value="Choline_bind_3"/>
    <property type="match status" value="1"/>
</dbReference>
<dbReference type="InterPro" id="IPR018337">
    <property type="entry name" value="Cell_wall/Cho-bd_repeat"/>
</dbReference>
<dbReference type="CDD" id="cd22653">
    <property type="entry name" value="ClyA_HblB-like"/>
    <property type="match status" value="1"/>
</dbReference>
<dbReference type="Gene3D" id="2.10.270.10">
    <property type="entry name" value="Cholin Binding"/>
    <property type="match status" value="2"/>
</dbReference>
<dbReference type="SUPFAM" id="SSF58100">
    <property type="entry name" value="Bacterial hemolysins"/>
    <property type="match status" value="1"/>
</dbReference>
<dbReference type="RefSeq" id="WP_320483614.1">
    <property type="nucleotide sequence ID" value="NZ_JAXCMD010000010.1"/>
</dbReference>
<accession>A0AAW9GP56</accession>
<organism evidence="2 3">
    <name type="scientific">Bacillus thuringiensis</name>
    <dbReference type="NCBI Taxonomy" id="1428"/>
    <lineage>
        <taxon>Bacteria</taxon>
        <taxon>Bacillati</taxon>
        <taxon>Bacillota</taxon>
        <taxon>Bacilli</taxon>
        <taxon>Bacillales</taxon>
        <taxon>Bacillaceae</taxon>
        <taxon>Bacillus</taxon>
        <taxon>Bacillus cereus group</taxon>
    </lineage>
</organism>
<dbReference type="InterPro" id="IPR052785">
    <property type="entry name" value="Enterotoxin_cmpnt"/>
</dbReference>
<evidence type="ECO:0000256" key="1">
    <source>
        <dbReference type="ARBA" id="ARBA00022737"/>
    </source>
</evidence>
<protein>
    <submittedName>
        <fullName evidence="2">HBL/NHE enterotoxin family protein</fullName>
    </submittedName>
</protein>
<dbReference type="PANTHER" id="PTHR38443:SF2">
    <property type="entry name" value="NON-HEMOLYTIC ENTEROTOXIN LYTIC COMPONENT L1"/>
    <property type="match status" value="1"/>
</dbReference>
<proteinExistence type="predicted"/>
<keyword evidence="1" id="KW-0677">Repeat</keyword>
<gene>
    <name evidence="2" type="ORF">SOH20_26235</name>
</gene>
<sequence>MNWSQIRMKSLIFSLITTNIIMPTKVFANTLNEKDMHFAQQMDNVPSLIPTELLDAWKETQNGGFQLNLYAQMILKQPEINLNSIKDNTLRTMVVEHQQQNKNNALRWNKEIKPNLLKMNEAMIAYENDFSNQYFNMIQAINQKDSSKLKACMQQLYTKILQYAQENDSLVKDLISLRDQMSNDVQHFTADANTVDIILIGIDASIPNLQRDIEAQMALITEKNKILQAGIGVCFLNIFGGIAMIVTSKNAIAAAQNLILEKTFGISEAKKDAASLRIFQIYNKQILDITSQAILALQRTSDQLHIMGAKYKNFLAQLDKIDITDYSFLKEDIDTAKLTWGQIKENAEINVKSLMQNYGLIKGGKTYYLNEKGELEKGWFGIDSGRGWKNYFIFSETTGAAKTGIIKEEDGKIYGAGSDGIIIWGWGNIDGKQYYFSPEDANMQTGWHLINGKWYYLGKIDDGTGLIEGEMARNTTLTIDGKTYTFDDKGHI</sequence>
<dbReference type="PANTHER" id="PTHR38443">
    <property type="match status" value="1"/>
</dbReference>
<dbReference type="Proteomes" id="UP001274571">
    <property type="component" value="Unassembled WGS sequence"/>
</dbReference>
<dbReference type="InterPro" id="IPR008414">
    <property type="entry name" value="HBL"/>
</dbReference>
<dbReference type="Pfam" id="PF05791">
    <property type="entry name" value="Bacillus_HBL"/>
    <property type="match status" value="1"/>
</dbReference>
<dbReference type="AlphaFoldDB" id="A0AAW9GP56"/>
<evidence type="ECO:0000313" key="2">
    <source>
        <dbReference type="EMBL" id="MDY0854360.1"/>
    </source>
</evidence>